<feature type="domain" description="Double zinc ribbon" evidence="3">
    <location>
        <begin position="28"/>
        <end position="74"/>
    </location>
</feature>
<evidence type="ECO:0000256" key="1">
    <source>
        <dbReference type="ARBA" id="ARBA00008007"/>
    </source>
</evidence>
<organism evidence="4 5">
    <name type="scientific">Methylocystis iwaonis</name>
    <dbReference type="NCBI Taxonomy" id="2885079"/>
    <lineage>
        <taxon>Bacteria</taxon>
        <taxon>Pseudomonadati</taxon>
        <taxon>Pseudomonadota</taxon>
        <taxon>Alphaproteobacteria</taxon>
        <taxon>Hyphomicrobiales</taxon>
        <taxon>Methylocystaceae</taxon>
        <taxon>Methylocystis</taxon>
    </lineage>
</organism>
<dbReference type="Proteomes" id="UP001317629">
    <property type="component" value="Chromosome"/>
</dbReference>
<name>A0ABM8E696_9HYPH</name>
<evidence type="ECO:0000259" key="2">
    <source>
        <dbReference type="Pfam" id="PF00156"/>
    </source>
</evidence>
<sequence length="263" mass="28598">MRHTPKMQFDRLPLDRLTTAARRAGSALLNLVYPPSCLVCRKAVAEHGALCAACWREIAFIERPFCERLGTPFALDLDQPGLISPEAAANPPVFHRARAVARYDSDKARSLAHRLKYYDRLELAAPMGRWMARAGADILVDADLLVPIPLHRLRLAARRFNQSAELARAISRECGAPVETQALLRVKPTAPQVGLSRAQRAVNLSGAFRIDPERAALIENAKLVLVDDVLTTGATANAAARALLKSGAAQVDLLVFARAVTSA</sequence>
<dbReference type="InterPro" id="IPR044005">
    <property type="entry name" value="DZR_2"/>
</dbReference>
<dbReference type="Gene3D" id="3.40.50.2020">
    <property type="match status" value="1"/>
</dbReference>
<dbReference type="Pfam" id="PF18912">
    <property type="entry name" value="DZR_2"/>
    <property type="match status" value="1"/>
</dbReference>
<feature type="domain" description="Phosphoribosyltransferase" evidence="2">
    <location>
        <begin position="166"/>
        <end position="258"/>
    </location>
</feature>
<protein>
    <submittedName>
        <fullName evidence="4">Amidophosphoribosyltransferase</fullName>
    </submittedName>
</protein>
<dbReference type="InterPro" id="IPR000836">
    <property type="entry name" value="PRTase_dom"/>
</dbReference>
<comment type="similarity">
    <text evidence="1">Belongs to the ComF/GntX family.</text>
</comment>
<dbReference type="Pfam" id="PF00156">
    <property type="entry name" value="Pribosyltran"/>
    <property type="match status" value="1"/>
</dbReference>
<gene>
    <name evidence="4" type="primary">comF</name>
    <name evidence="4" type="ORF">SS37A_08960</name>
</gene>
<dbReference type="PANTHER" id="PTHR47505:SF1">
    <property type="entry name" value="DNA UTILIZATION PROTEIN YHGH"/>
    <property type="match status" value="1"/>
</dbReference>
<dbReference type="SUPFAM" id="SSF53271">
    <property type="entry name" value="PRTase-like"/>
    <property type="match status" value="1"/>
</dbReference>
<evidence type="ECO:0000313" key="4">
    <source>
        <dbReference type="EMBL" id="BDV33367.1"/>
    </source>
</evidence>
<dbReference type="InterPro" id="IPR029057">
    <property type="entry name" value="PRTase-like"/>
</dbReference>
<dbReference type="EMBL" id="AP027142">
    <property type="protein sequence ID" value="BDV33367.1"/>
    <property type="molecule type" value="Genomic_DNA"/>
</dbReference>
<dbReference type="PANTHER" id="PTHR47505">
    <property type="entry name" value="DNA UTILIZATION PROTEIN YHGH"/>
    <property type="match status" value="1"/>
</dbReference>
<evidence type="ECO:0000259" key="3">
    <source>
        <dbReference type="Pfam" id="PF18912"/>
    </source>
</evidence>
<evidence type="ECO:0000313" key="5">
    <source>
        <dbReference type="Proteomes" id="UP001317629"/>
    </source>
</evidence>
<proteinExistence type="inferred from homology"/>
<accession>A0ABM8E696</accession>
<keyword evidence="5" id="KW-1185">Reference proteome</keyword>
<reference evidence="4 5" key="1">
    <citation type="journal article" date="2023" name="Int. J. Syst. Evol. Microbiol.">
        <title>Methylocystis iwaonis sp. nov., a type II methane-oxidizing bacterium from surface soil of a rice paddy field in Japan, and emended description of the genus Methylocystis (ex Whittenbury et al. 1970) Bowman et al. 1993.</title>
        <authorList>
            <person name="Kaise H."/>
            <person name="Sawadogo J.B."/>
            <person name="Alam M.S."/>
            <person name="Ueno C."/>
            <person name="Dianou D."/>
            <person name="Shinjo R."/>
            <person name="Asakawa S."/>
        </authorList>
    </citation>
    <scope>NUCLEOTIDE SEQUENCE [LARGE SCALE GENOMIC DNA]</scope>
    <source>
        <strain evidence="4 5">SS37A-Re</strain>
    </source>
</reference>
<dbReference type="InterPro" id="IPR051910">
    <property type="entry name" value="ComF/GntX_DNA_util-trans"/>
</dbReference>